<keyword evidence="6" id="KW-0813">Transport</keyword>
<evidence type="ECO:0000313" key="13">
    <source>
        <dbReference type="Proteomes" id="UP001168613"/>
    </source>
</evidence>
<dbReference type="PANTHER" id="PTHR30625">
    <property type="entry name" value="PROTEIN TOLQ"/>
    <property type="match status" value="1"/>
</dbReference>
<dbReference type="Gene3D" id="2.60.120.200">
    <property type="match status" value="1"/>
</dbReference>
<feature type="domain" description="DUF2341" evidence="11">
    <location>
        <begin position="71"/>
        <end position="151"/>
    </location>
</feature>
<dbReference type="Pfam" id="PF10102">
    <property type="entry name" value="DUF2341"/>
    <property type="match status" value="1"/>
</dbReference>
<dbReference type="InterPro" id="IPR018765">
    <property type="entry name" value="DUF2341"/>
</dbReference>
<evidence type="ECO:0000256" key="9">
    <source>
        <dbReference type="SAM" id="SignalP"/>
    </source>
</evidence>
<evidence type="ECO:0000256" key="2">
    <source>
        <dbReference type="ARBA" id="ARBA00022475"/>
    </source>
</evidence>
<evidence type="ECO:0000256" key="7">
    <source>
        <dbReference type="SAM" id="MobiDB-lite"/>
    </source>
</evidence>
<keyword evidence="3 8" id="KW-0812">Transmembrane</keyword>
<comment type="subcellular location">
    <subcellularLocation>
        <location evidence="1">Cell membrane</location>
        <topology evidence="1">Multi-pass membrane protein</topology>
    </subcellularLocation>
    <subcellularLocation>
        <location evidence="6">Membrane</location>
        <topology evidence="6">Multi-pass membrane protein</topology>
    </subcellularLocation>
</comment>
<evidence type="ECO:0000256" key="1">
    <source>
        <dbReference type="ARBA" id="ARBA00004651"/>
    </source>
</evidence>
<gene>
    <name evidence="12" type="ORF">LMS43_07160</name>
</gene>
<keyword evidence="2" id="KW-1003">Cell membrane</keyword>
<dbReference type="RefSeq" id="WP_266124945.1">
    <property type="nucleotide sequence ID" value="NZ_JAJHNU010000001.1"/>
</dbReference>
<feature type="transmembrane region" description="Helical" evidence="8">
    <location>
        <begin position="519"/>
        <end position="540"/>
    </location>
</feature>
<comment type="similarity">
    <text evidence="6">Belongs to the exbB/tolQ family.</text>
</comment>
<reference evidence="12" key="1">
    <citation type="submission" date="2021-11" db="EMBL/GenBank/DDBJ databases">
        <title>Draft genome sequence of Alcaligenes endophyticus type strain CCUG 75668T.</title>
        <authorList>
            <person name="Salva-Serra F."/>
            <person name="Duran R.E."/>
            <person name="Seeger M."/>
            <person name="Moore E.R.B."/>
            <person name="Jaen-Luchoro D."/>
        </authorList>
    </citation>
    <scope>NUCLEOTIDE SEQUENCE</scope>
    <source>
        <strain evidence="12">CCUG 75668</strain>
    </source>
</reference>
<evidence type="ECO:0000256" key="6">
    <source>
        <dbReference type="RuleBase" id="RU004057"/>
    </source>
</evidence>
<keyword evidence="4 8" id="KW-1133">Transmembrane helix</keyword>
<dbReference type="EMBL" id="JAJHNU010000001">
    <property type="protein sequence ID" value="MDN4121063.1"/>
    <property type="molecule type" value="Genomic_DNA"/>
</dbReference>
<evidence type="ECO:0000256" key="8">
    <source>
        <dbReference type="SAM" id="Phobius"/>
    </source>
</evidence>
<feature type="transmembrane region" description="Helical" evidence="8">
    <location>
        <begin position="390"/>
        <end position="409"/>
    </location>
</feature>
<dbReference type="InterPro" id="IPR050790">
    <property type="entry name" value="ExbB/TolQ_transport"/>
</dbReference>
<keyword evidence="9" id="KW-0732">Signal</keyword>
<feature type="signal peptide" evidence="9">
    <location>
        <begin position="1"/>
        <end position="22"/>
    </location>
</feature>
<feature type="transmembrane region" description="Helical" evidence="8">
    <location>
        <begin position="546"/>
        <end position="570"/>
    </location>
</feature>
<organism evidence="12 13">
    <name type="scientific">Alcaligenes endophyticus</name>
    <dbReference type="NCBI Taxonomy" id="1929088"/>
    <lineage>
        <taxon>Bacteria</taxon>
        <taxon>Pseudomonadati</taxon>
        <taxon>Pseudomonadota</taxon>
        <taxon>Betaproteobacteria</taxon>
        <taxon>Burkholderiales</taxon>
        <taxon>Alcaligenaceae</taxon>
        <taxon>Alcaligenes</taxon>
    </lineage>
</organism>
<keyword evidence="5 8" id="KW-0472">Membrane</keyword>
<dbReference type="Pfam" id="PF01618">
    <property type="entry name" value="MotA_ExbB"/>
    <property type="match status" value="1"/>
</dbReference>
<dbReference type="Proteomes" id="UP001168613">
    <property type="component" value="Unassembled WGS sequence"/>
</dbReference>
<keyword evidence="6" id="KW-0653">Protein transport</keyword>
<evidence type="ECO:0000313" key="12">
    <source>
        <dbReference type="EMBL" id="MDN4121063.1"/>
    </source>
</evidence>
<dbReference type="Pfam" id="PF13385">
    <property type="entry name" value="Laminin_G_3"/>
    <property type="match status" value="1"/>
</dbReference>
<evidence type="ECO:0000256" key="3">
    <source>
        <dbReference type="ARBA" id="ARBA00022692"/>
    </source>
</evidence>
<evidence type="ECO:0000256" key="4">
    <source>
        <dbReference type="ARBA" id="ARBA00022989"/>
    </source>
</evidence>
<feature type="domain" description="MotA/TolQ/ExbB proton channel" evidence="10">
    <location>
        <begin position="483"/>
        <end position="586"/>
    </location>
</feature>
<evidence type="ECO:0000259" key="11">
    <source>
        <dbReference type="Pfam" id="PF10102"/>
    </source>
</evidence>
<protein>
    <submittedName>
        <fullName evidence="12">DUF2341 domain-containing protein</fullName>
    </submittedName>
</protein>
<name>A0ABT8EIE5_9BURK</name>
<feature type="chain" id="PRO_5045055007" evidence="9">
    <location>
        <begin position="23"/>
        <end position="634"/>
    </location>
</feature>
<comment type="caution">
    <text evidence="12">The sequence shown here is derived from an EMBL/GenBank/DDBJ whole genome shotgun (WGS) entry which is preliminary data.</text>
</comment>
<dbReference type="InterPro" id="IPR013320">
    <property type="entry name" value="ConA-like_dom_sf"/>
</dbReference>
<proteinExistence type="inferred from homology"/>
<sequence>MQRYIMLLLVFLASLLPAAAQAWWQPDWDYRKPITIDASSEGANLSSSLGRTPVLVRLHTGNFVFDGVNENGSDLRFVLQDDKTVLNHQIEMFNPLLGIAMIWVDVPEILAAEQQTIWMYYGNAAAPQTSNGQISFDPNYTLVYHFNGAADAPPRDSTAYANHAQTQPTSYIDGVVGRSAQFGGEAALMLPASPSLAMPAGAPFTVSTWVRPDQLIGEQLIFARREGAASFLLGLDQGVPFIEVNEQRAQAGQAITPSRWVHVAASTDGAQVQLLIDGNVVASLAGGLPAFNGVTAVGGDVLRAAAVVPESGANGDAAQEAPAPKSYANFVGAIDELRLSKVARPVPALAVDVLSQGSESRLVVYGEDEQQSGFGFGALGYLLGAVPLDAWIVLAVLAIMLVHSWVIMIEKSRTATRLEKGNAVFRERFAQLGTQLEALADAKPDASTQQALDKAPLWKLYTTAIHEVRKRKTETGSTVLSPAALDSIRAAMDSVRTYEAQSLSSRMGALSNAIAGGPYIGLFGTVLGIMVVFLGTAMAGDVNINAIAPGMAAALLATAAGLFVAIPALFGYNRILGRNKALGAEMRVFIEEFTTRLAESYGSGAVTEQPKKVKDTTSLAPGSNLHAQAPSIHQ</sequence>
<keyword evidence="13" id="KW-1185">Reference proteome</keyword>
<dbReference type="PANTHER" id="PTHR30625:SF3">
    <property type="entry name" value="TOL-PAL SYSTEM PROTEIN TOLQ"/>
    <property type="match status" value="1"/>
</dbReference>
<accession>A0ABT8EIE5</accession>
<dbReference type="InterPro" id="IPR002898">
    <property type="entry name" value="MotA_ExbB_proton_chnl"/>
</dbReference>
<feature type="region of interest" description="Disordered" evidence="7">
    <location>
        <begin position="612"/>
        <end position="634"/>
    </location>
</feature>
<evidence type="ECO:0000259" key="10">
    <source>
        <dbReference type="Pfam" id="PF01618"/>
    </source>
</evidence>
<dbReference type="SUPFAM" id="SSF49899">
    <property type="entry name" value="Concanavalin A-like lectins/glucanases"/>
    <property type="match status" value="1"/>
</dbReference>
<evidence type="ECO:0000256" key="5">
    <source>
        <dbReference type="ARBA" id="ARBA00023136"/>
    </source>
</evidence>